<comment type="caution">
    <text evidence="2">The sequence shown here is derived from an EMBL/GenBank/DDBJ whole genome shotgun (WGS) entry which is preliminary data.</text>
</comment>
<evidence type="ECO:0000313" key="2">
    <source>
        <dbReference type="EMBL" id="RDS81709.1"/>
    </source>
</evidence>
<dbReference type="OrthoDB" id="5958085at2"/>
<dbReference type="AlphaFoldDB" id="A0A370WZY7"/>
<evidence type="ECO:0000313" key="3">
    <source>
        <dbReference type="Proteomes" id="UP000254258"/>
    </source>
</evidence>
<dbReference type="Proteomes" id="UP000254258">
    <property type="component" value="Unassembled WGS sequence"/>
</dbReference>
<keyword evidence="3" id="KW-1185">Reference proteome</keyword>
<feature type="region of interest" description="Disordered" evidence="1">
    <location>
        <begin position="1"/>
        <end position="31"/>
    </location>
</feature>
<accession>A0A370WZY7</accession>
<proteinExistence type="predicted"/>
<sequence>MTTTPHTDASITKDGATDATTPPGSMHGPRHGALDMAEIAEHDEVQHDAALRDSSLRVPR</sequence>
<protein>
    <submittedName>
        <fullName evidence="2">Uncharacterized protein</fullName>
    </submittedName>
</protein>
<dbReference type="RefSeq" id="WP_115495577.1">
    <property type="nucleotide sequence ID" value="NZ_QRBE01000005.1"/>
</dbReference>
<gene>
    <name evidence="2" type="ORF">DWU98_10855</name>
</gene>
<evidence type="ECO:0000256" key="1">
    <source>
        <dbReference type="SAM" id="MobiDB-lite"/>
    </source>
</evidence>
<reference evidence="2 3" key="1">
    <citation type="submission" date="2018-07" db="EMBL/GenBank/DDBJ databases">
        <title>Dyella monticola sp. nov. and Dyella psychrodurans sp. nov. isolated from monsoon evergreen broad-leaved forest soil of Dinghu Mountain, China.</title>
        <authorList>
            <person name="Gao Z."/>
            <person name="Qiu L."/>
        </authorList>
    </citation>
    <scope>NUCLEOTIDE SEQUENCE [LARGE SCALE GENOMIC DNA]</scope>
    <source>
        <strain evidence="2 3">4G-K06</strain>
    </source>
</reference>
<dbReference type="EMBL" id="QRBE01000005">
    <property type="protein sequence ID" value="RDS81709.1"/>
    <property type="molecule type" value="Genomic_DNA"/>
</dbReference>
<name>A0A370WZY7_9GAMM</name>
<organism evidence="2 3">
    <name type="scientific">Dyella monticola</name>
    <dbReference type="NCBI Taxonomy" id="1927958"/>
    <lineage>
        <taxon>Bacteria</taxon>
        <taxon>Pseudomonadati</taxon>
        <taxon>Pseudomonadota</taxon>
        <taxon>Gammaproteobacteria</taxon>
        <taxon>Lysobacterales</taxon>
        <taxon>Rhodanobacteraceae</taxon>
        <taxon>Dyella</taxon>
    </lineage>
</organism>
<feature type="compositionally biased region" description="Polar residues" evidence="1">
    <location>
        <begin position="1"/>
        <end position="10"/>
    </location>
</feature>